<protein>
    <submittedName>
        <fullName evidence="3">META domain-containing protein</fullName>
    </submittedName>
</protein>
<reference evidence="3" key="1">
    <citation type="submission" date="2022-02" db="EMBL/GenBank/DDBJ databases">
        <title>Corynebacterium sp. from urogenital microbiome.</title>
        <authorList>
            <person name="Cappelli E.A."/>
            <person name="Ribeiro T.G."/>
            <person name="Peixe L."/>
        </authorList>
    </citation>
    <scope>NUCLEOTIDE SEQUENCE</scope>
    <source>
        <strain evidence="3">C9Ua_112</strain>
    </source>
</reference>
<keyword evidence="2" id="KW-0732">Signal</keyword>
<dbReference type="EMBL" id="JAKMUV010000004">
    <property type="protein sequence ID" value="MCZ9304866.1"/>
    <property type="molecule type" value="Genomic_DNA"/>
</dbReference>
<sequence length="166" mass="17828">MRRTTSTPRRATVLALALSATALAGLTSCSDTEAPLGSSQWQISAIYDTQARGGVLPDSQQGRSFLIFGEDSLNGTSGCMHMTGNVEWKDEGMRISGFSSSRIDGAQCLPGDEDTADRLKAVLNDQDLTYTRPAENSLKLQQSAPKDKQDWQSVPAVEFISGPKEG</sequence>
<dbReference type="GeneID" id="301812867"/>
<evidence type="ECO:0000313" key="3">
    <source>
        <dbReference type="EMBL" id="MCZ9304866.1"/>
    </source>
</evidence>
<dbReference type="RefSeq" id="WP_034969871.1">
    <property type="nucleotide sequence ID" value="NZ_JAKMUV010000004.1"/>
</dbReference>
<proteinExistence type="predicted"/>
<dbReference type="InterPro" id="IPR038670">
    <property type="entry name" value="HslJ-like_sf"/>
</dbReference>
<feature type="chain" id="PRO_5040890816" evidence="2">
    <location>
        <begin position="25"/>
        <end position="166"/>
    </location>
</feature>
<evidence type="ECO:0000256" key="2">
    <source>
        <dbReference type="SAM" id="SignalP"/>
    </source>
</evidence>
<comment type="caution">
    <text evidence="3">The sequence shown here is derived from an EMBL/GenBank/DDBJ whole genome shotgun (WGS) entry which is preliminary data.</text>
</comment>
<feature type="region of interest" description="Disordered" evidence="1">
    <location>
        <begin position="133"/>
        <end position="166"/>
    </location>
</feature>
<gene>
    <name evidence="3" type="ORF">L8U58_04855</name>
</gene>
<evidence type="ECO:0000256" key="1">
    <source>
        <dbReference type="SAM" id="MobiDB-lite"/>
    </source>
</evidence>
<dbReference type="AlphaFoldDB" id="A0A9X3RRA4"/>
<accession>A0A9X3RRA4</accession>
<evidence type="ECO:0000313" key="4">
    <source>
        <dbReference type="Proteomes" id="UP001146505"/>
    </source>
</evidence>
<dbReference type="Proteomes" id="UP001146505">
    <property type="component" value="Unassembled WGS sequence"/>
</dbReference>
<name>A0A9X3RRA4_9CORY</name>
<dbReference type="Gene3D" id="2.40.128.270">
    <property type="match status" value="1"/>
</dbReference>
<keyword evidence="4" id="KW-1185">Reference proteome</keyword>
<dbReference type="PROSITE" id="PS51257">
    <property type="entry name" value="PROKAR_LIPOPROTEIN"/>
    <property type="match status" value="1"/>
</dbReference>
<organism evidence="3 4">
    <name type="scientific">Corynebacterium macclintockiae</name>
    <dbReference type="NCBI Taxonomy" id="2913501"/>
    <lineage>
        <taxon>Bacteria</taxon>
        <taxon>Bacillati</taxon>
        <taxon>Actinomycetota</taxon>
        <taxon>Actinomycetes</taxon>
        <taxon>Mycobacteriales</taxon>
        <taxon>Corynebacteriaceae</taxon>
        <taxon>Corynebacterium</taxon>
    </lineage>
</organism>
<feature type="signal peptide" evidence="2">
    <location>
        <begin position="1"/>
        <end position="24"/>
    </location>
</feature>